<name>A0ABV5MXX8_9ACTN</name>
<dbReference type="SUPFAM" id="SSF54060">
    <property type="entry name" value="His-Me finger endonucleases"/>
    <property type="match status" value="1"/>
</dbReference>
<dbReference type="EMBL" id="JBHMCY010000012">
    <property type="protein sequence ID" value="MFB9462751.1"/>
    <property type="molecule type" value="Genomic_DNA"/>
</dbReference>
<protein>
    <submittedName>
        <fullName evidence="2">Endonuclease domain-containing protein</fullName>
    </submittedName>
</protein>
<dbReference type="InterPro" id="IPR038563">
    <property type="entry name" value="Endonuclease_7_sf"/>
</dbReference>
<organism evidence="2 3">
    <name type="scientific">Streptomyces cinereospinus</name>
    <dbReference type="NCBI Taxonomy" id="285561"/>
    <lineage>
        <taxon>Bacteria</taxon>
        <taxon>Bacillati</taxon>
        <taxon>Actinomycetota</taxon>
        <taxon>Actinomycetes</taxon>
        <taxon>Kitasatosporales</taxon>
        <taxon>Streptomycetaceae</taxon>
        <taxon>Streptomyces</taxon>
    </lineage>
</organism>
<evidence type="ECO:0000256" key="1">
    <source>
        <dbReference type="SAM" id="MobiDB-lite"/>
    </source>
</evidence>
<accession>A0ABV5MXX8</accession>
<dbReference type="Proteomes" id="UP001589709">
    <property type="component" value="Unassembled WGS sequence"/>
</dbReference>
<proteinExistence type="predicted"/>
<dbReference type="InterPro" id="IPR004211">
    <property type="entry name" value="Endonuclease_7"/>
</dbReference>
<dbReference type="RefSeq" id="WP_381344095.1">
    <property type="nucleotide sequence ID" value="NZ_JBHMCY010000012.1"/>
</dbReference>
<feature type="compositionally biased region" description="Low complexity" evidence="1">
    <location>
        <begin position="155"/>
        <end position="169"/>
    </location>
</feature>
<dbReference type="Gene3D" id="3.40.1800.10">
    <property type="entry name" value="His-Me finger endonucleases"/>
    <property type="match status" value="1"/>
</dbReference>
<reference evidence="2 3" key="1">
    <citation type="submission" date="2024-09" db="EMBL/GenBank/DDBJ databases">
        <authorList>
            <person name="Sun Q."/>
            <person name="Mori K."/>
        </authorList>
    </citation>
    <scope>NUCLEOTIDE SEQUENCE [LARGE SCALE GENOMIC DNA]</scope>
    <source>
        <strain evidence="2 3">JCM 6917</strain>
    </source>
</reference>
<dbReference type="GO" id="GO:0004519">
    <property type="term" value="F:endonuclease activity"/>
    <property type="evidence" value="ECO:0007669"/>
    <property type="project" value="UniProtKB-KW"/>
</dbReference>
<dbReference type="Pfam" id="PF02945">
    <property type="entry name" value="Endonuclease_7"/>
    <property type="match status" value="1"/>
</dbReference>
<keyword evidence="3" id="KW-1185">Reference proteome</keyword>
<keyword evidence="2" id="KW-0540">Nuclease</keyword>
<evidence type="ECO:0000313" key="2">
    <source>
        <dbReference type="EMBL" id="MFB9462751.1"/>
    </source>
</evidence>
<gene>
    <name evidence="2" type="ORF">ACFF45_08515</name>
</gene>
<keyword evidence="2" id="KW-0255">Endonuclease</keyword>
<dbReference type="InterPro" id="IPR044925">
    <property type="entry name" value="His-Me_finger_sf"/>
</dbReference>
<keyword evidence="2" id="KW-0378">Hydrolase</keyword>
<evidence type="ECO:0000313" key="3">
    <source>
        <dbReference type="Proteomes" id="UP001589709"/>
    </source>
</evidence>
<comment type="caution">
    <text evidence="2">The sequence shown here is derived from an EMBL/GenBank/DDBJ whole genome shotgun (WGS) entry which is preliminary data.</text>
</comment>
<feature type="region of interest" description="Disordered" evidence="1">
    <location>
        <begin position="155"/>
        <end position="200"/>
    </location>
</feature>
<sequence length="200" mass="22707">MLYESARTRSTRADGYLCRLCSEARAAVRNHCHDHDHDHGLVRGPLCGSSNTYEGKSTAHSFLRNKAGAALHLLECRGCLERRTLPARYHAAPARMHVEATQRHIIRTRRCRHVPWIEHVELAHGAYRFELSCWWHKATWTKDVTVAQTATLLKSSSNRRLPPSRPASSYQPHAARIRTPRSRRDVVPGTRASPDRIGPV</sequence>